<reference evidence="11 12" key="1">
    <citation type="submission" date="2016-10" db="EMBL/GenBank/DDBJ databases">
        <authorList>
            <person name="de Groot N.N."/>
        </authorList>
    </citation>
    <scope>NUCLEOTIDE SEQUENCE [LARGE SCALE GENOMIC DNA]</scope>
    <source>
        <strain evidence="11 12">DSM 25186</strain>
    </source>
</reference>
<dbReference type="GO" id="GO:0015920">
    <property type="term" value="P:lipopolysaccharide transport"/>
    <property type="evidence" value="ECO:0007669"/>
    <property type="project" value="TreeGrafter"/>
</dbReference>
<keyword evidence="7 9" id="KW-1133">Transmembrane helix</keyword>
<keyword evidence="4 9" id="KW-1003">Cell membrane</keyword>
<evidence type="ECO:0000256" key="7">
    <source>
        <dbReference type="ARBA" id="ARBA00022989"/>
    </source>
</evidence>
<evidence type="ECO:0000256" key="2">
    <source>
        <dbReference type="ARBA" id="ARBA00007783"/>
    </source>
</evidence>
<dbReference type="InterPro" id="IPR047817">
    <property type="entry name" value="ABC2_TM_bact-type"/>
</dbReference>
<evidence type="ECO:0000256" key="8">
    <source>
        <dbReference type="ARBA" id="ARBA00023136"/>
    </source>
</evidence>
<dbReference type="GO" id="GO:0005886">
    <property type="term" value="C:plasma membrane"/>
    <property type="evidence" value="ECO:0007669"/>
    <property type="project" value="UniProtKB-SubCell"/>
</dbReference>
<sequence>MIDYSQQVTVYSPESGLRRPGSFFRSFWKDLLASRELAWRLFMRNLQARYRQSILGHLWAFIPPIATTLVWVFLRGSSVLNIDEPKIPYAAFVLTGSLLWQFFLQALNGPLGMVQGARSMLTKINFPREALLLQVLYNNIYNFLIKATLLVIVFVVYKVVPDERILLAPIGIFGLMMFGFAIGLLLMPLSVLYTDVSNLVGAVMPFIFLLTPIIYPVPKTGIAAVVGKYNPISPLINTARDWLTGVTPEFAPEFWIITAISMVVFFLGLILFRLALPHLIARIGS</sequence>
<evidence type="ECO:0000256" key="5">
    <source>
        <dbReference type="ARBA" id="ARBA00022519"/>
    </source>
</evidence>
<comment type="subcellular location">
    <subcellularLocation>
        <location evidence="1">Cell inner membrane</location>
        <topology evidence="1">Multi-pass membrane protein</topology>
    </subcellularLocation>
    <subcellularLocation>
        <location evidence="9">Cell membrane</location>
        <topology evidence="9">Multi-pass membrane protein</topology>
    </subcellularLocation>
</comment>
<keyword evidence="6 9" id="KW-0812">Transmembrane</keyword>
<name>A0A1G9LFZ7_9BACT</name>
<evidence type="ECO:0000256" key="9">
    <source>
        <dbReference type="RuleBase" id="RU361157"/>
    </source>
</evidence>
<comment type="similarity">
    <text evidence="2 9">Belongs to the ABC-2 integral membrane protein family.</text>
</comment>
<proteinExistence type="inferred from homology"/>
<evidence type="ECO:0000256" key="4">
    <source>
        <dbReference type="ARBA" id="ARBA00022475"/>
    </source>
</evidence>
<dbReference type="RefSeq" id="WP_089684263.1">
    <property type="nucleotide sequence ID" value="NZ_FNFO01000007.1"/>
</dbReference>
<feature type="transmembrane region" description="Helical" evidence="9">
    <location>
        <begin position="254"/>
        <end position="276"/>
    </location>
</feature>
<dbReference type="GO" id="GO:0140359">
    <property type="term" value="F:ABC-type transporter activity"/>
    <property type="evidence" value="ECO:0007669"/>
    <property type="project" value="InterPro"/>
</dbReference>
<gene>
    <name evidence="11" type="ORF">SAMN05421823_10738</name>
</gene>
<dbReference type="Pfam" id="PF01061">
    <property type="entry name" value="ABC2_membrane"/>
    <property type="match status" value="1"/>
</dbReference>
<dbReference type="OrthoDB" id="9786910at2"/>
<dbReference type="PANTHER" id="PTHR30413">
    <property type="entry name" value="INNER MEMBRANE TRANSPORT PERMEASE"/>
    <property type="match status" value="1"/>
</dbReference>
<evidence type="ECO:0000313" key="12">
    <source>
        <dbReference type="Proteomes" id="UP000198510"/>
    </source>
</evidence>
<keyword evidence="3 9" id="KW-0813">Transport</keyword>
<dbReference type="InterPro" id="IPR013525">
    <property type="entry name" value="ABC2_TM"/>
</dbReference>
<evidence type="ECO:0000256" key="6">
    <source>
        <dbReference type="ARBA" id="ARBA00022692"/>
    </source>
</evidence>
<evidence type="ECO:0000256" key="3">
    <source>
        <dbReference type="ARBA" id="ARBA00022448"/>
    </source>
</evidence>
<dbReference type="AlphaFoldDB" id="A0A1G9LFZ7"/>
<feature type="transmembrane region" description="Helical" evidence="9">
    <location>
        <begin position="199"/>
        <end position="217"/>
    </location>
</feature>
<feature type="domain" description="ABC transmembrane type-2" evidence="10">
    <location>
        <begin position="55"/>
        <end position="275"/>
    </location>
</feature>
<keyword evidence="12" id="KW-1185">Reference proteome</keyword>
<feature type="transmembrane region" description="Helical" evidence="9">
    <location>
        <begin position="166"/>
        <end position="187"/>
    </location>
</feature>
<keyword evidence="8 9" id="KW-0472">Membrane</keyword>
<evidence type="ECO:0000256" key="1">
    <source>
        <dbReference type="ARBA" id="ARBA00004429"/>
    </source>
</evidence>
<dbReference type="PANTHER" id="PTHR30413:SF8">
    <property type="entry name" value="TRANSPORT PERMEASE PROTEIN"/>
    <property type="match status" value="1"/>
</dbReference>
<accession>A0A1G9LFZ7</accession>
<organism evidence="11 12">
    <name type="scientific">Catalinimonas alkaloidigena</name>
    <dbReference type="NCBI Taxonomy" id="1075417"/>
    <lineage>
        <taxon>Bacteria</taxon>
        <taxon>Pseudomonadati</taxon>
        <taxon>Bacteroidota</taxon>
        <taxon>Cytophagia</taxon>
        <taxon>Cytophagales</taxon>
        <taxon>Catalimonadaceae</taxon>
        <taxon>Catalinimonas</taxon>
    </lineage>
</organism>
<dbReference type="Proteomes" id="UP000198510">
    <property type="component" value="Unassembled WGS sequence"/>
</dbReference>
<feature type="transmembrane region" description="Helical" evidence="9">
    <location>
        <begin position="54"/>
        <end position="74"/>
    </location>
</feature>
<dbReference type="PROSITE" id="PS51012">
    <property type="entry name" value="ABC_TM2"/>
    <property type="match status" value="1"/>
</dbReference>
<evidence type="ECO:0000259" key="10">
    <source>
        <dbReference type="PROSITE" id="PS51012"/>
    </source>
</evidence>
<feature type="transmembrane region" description="Helical" evidence="9">
    <location>
        <begin position="135"/>
        <end position="160"/>
    </location>
</feature>
<feature type="transmembrane region" description="Helical" evidence="9">
    <location>
        <begin position="89"/>
        <end position="114"/>
    </location>
</feature>
<keyword evidence="5" id="KW-0997">Cell inner membrane</keyword>
<protein>
    <recommendedName>
        <fullName evidence="9">Transport permease protein</fullName>
    </recommendedName>
</protein>
<dbReference type="EMBL" id="FNFO01000007">
    <property type="protein sequence ID" value="SDL60909.1"/>
    <property type="molecule type" value="Genomic_DNA"/>
</dbReference>
<dbReference type="STRING" id="1075417.SAMN05421823_10738"/>
<evidence type="ECO:0000313" key="11">
    <source>
        <dbReference type="EMBL" id="SDL60909.1"/>
    </source>
</evidence>